<dbReference type="SMART" id="SM00213">
    <property type="entry name" value="UBQ"/>
    <property type="match status" value="1"/>
</dbReference>
<dbReference type="CDD" id="cd17039">
    <property type="entry name" value="Ubl_ubiquitin_like"/>
    <property type="match status" value="1"/>
</dbReference>
<dbReference type="InterPro" id="IPR055414">
    <property type="entry name" value="LRR_R13L4/SHOC2-like"/>
</dbReference>
<dbReference type="InterPro" id="IPR029071">
    <property type="entry name" value="Ubiquitin-like_domsf"/>
</dbReference>
<reference evidence="5 6" key="1">
    <citation type="submission" date="2017-09" db="EMBL/GenBank/DDBJ databases">
        <title>WGS assembly of Aquilegia coerulea Goldsmith.</title>
        <authorList>
            <person name="Hodges S."/>
            <person name="Kramer E."/>
            <person name="Nordborg M."/>
            <person name="Tomkins J."/>
            <person name="Borevitz J."/>
            <person name="Derieg N."/>
            <person name="Yan J."/>
            <person name="Mihaltcheva S."/>
            <person name="Hayes R.D."/>
            <person name="Rokhsar D."/>
        </authorList>
    </citation>
    <scope>NUCLEOTIDE SEQUENCE [LARGE SCALE GENOMIC DNA]</scope>
    <source>
        <strain evidence="6">cv. Goldsmith</strain>
    </source>
</reference>
<dbReference type="Pfam" id="PF00240">
    <property type="entry name" value="ubiquitin"/>
    <property type="match status" value="1"/>
</dbReference>
<dbReference type="Gene3D" id="3.80.10.10">
    <property type="entry name" value="Ribonuclease Inhibitor"/>
    <property type="match status" value="1"/>
</dbReference>
<protein>
    <recommendedName>
        <fullName evidence="4">Ubiquitin-like domain-containing protein</fullName>
    </recommendedName>
</protein>
<dbReference type="FunCoup" id="A0A2G5D208">
    <property type="interactions" value="2022"/>
</dbReference>
<dbReference type="Pfam" id="PF23598">
    <property type="entry name" value="LRR_14"/>
    <property type="match status" value="1"/>
</dbReference>
<dbReference type="SMART" id="SM00364">
    <property type="entry name" value="LRR_BAC"/>
    <property type="match status" value="5"/>
</dbReference>
<evidence type="ECO:0000256" key="2">
    <source>
        <dbReference type="ARBA" id="ARBA00022737"/>
    </source>
</evidence>
<dbReference type="AlphaFoldDB" id="A0A2G5D208"/>
<keyword evidence="1" id="KW-0433">Leucine-rich repeat</keyword>
<evidence type="ECO:0000313" key="6">
    <source>
        <dbReference type="Proteomes" id="UP000230069"/>
    </source>
</evidence>
<feature type="domain" description="Ubiquitin-like" evidence="4">
    <location>
        <begin position="19"/>
        <end position="90"/>
    </location>
</feature>
<dbReference type="InParanoid" id="A0A2G5D208"/>
<dbReference type="SUPFAM" id="SSF54236">
    <property type="entry name" value="Ubiquitin-like"/>
    <property type="match status" value="1"/>
</dbReference>
<evidence type="ECO:0000259" key="4">
    <source>
        <dbReference type="PROSITE" id="PS50053"/>
    </source>
</evidence>
<dbReference type="PANTHER" id="PTHR48051:SF1">
    <property type="entry name" value="RAS SUPPRESSOR PROTEIN 1"/>
    <property type="match status" value="1"/>
</dbReference>
<dbReference type="STRING" id="218851.A0A2G5D208"/>
<dbReference type="Proteomes" id="UP000230069">
    <property type="component" value="Unassembled WGS sequence"/>
</dbReference>
<gene>
    <name evidence="5" type="ORF">AQUCO_03000243v1</name>
</gene>
<sequence>MDSGGGGSAGDSATSPIVLSLTVKFSGRSIPVSLSSDSTVKDLKSHLQPLTNVLPRGQKLIFKGKVLMDNSSLKLLDIPNGSKLMLMASQGLHQGDGPITKDKEAPTASSLTRRQSQGDRRTVGNKTEATVDKTQSQRWKLTGVIALSESQLKVVPAEVWACGSSVRLLDLGKNYIHEIPAKIGGLTSLQKLLLNANGIMDEHFSWEGVTSLKSLRVLSLNQNHLTAMPSSIGSLTSLRELHVANNKLTSLPVEIGELSQLQILEANNNRISTVPSFVGRCSSLIEIDLSSNLLVDLPETFGDLQNLQALHLRNNGLKSLPSTLFKLCSKLSTLDLHGTEITMDLLRQYHLSGSLKDGKSLMNAVVPNFRSSWIFVLGVLRDLTKVQIKIKNIADKVV</sequence>
<dbReference type="InterPro" id="IPR050216">
    <property type="entry name" value="LRR_domain-containing"/>
</dbReference>
<name>A0A2G5D208_AQUCA</name>
<feature type="region of interest" description="Disordered" evidence="3">
    <location>
        <begin position="92"/>
        <end position="131"/>
    </location>
</feature>
<dbReference type="PROSITE" id="PS50053">
    <property type="entry name" value="UBIQUITIN_2"/>
    <property type="match status" value="1"/>
</dbReference>
<dbReference type="InterPro" id="IPR003591">
    <property type="entry name" value="Leu-rich_rpt_typical-subtyp"/>
</dbReference>
<keyword evidence="6" id="KW-1185">Reference proteome</keyword>
<dbReference type="PROSITE" id="PS51450">
    <property type="entry name" value="LRR"/>
    <property type="match status" value="2"/>
</dbReference>
<evidence type="ECO:0000313" key="5">
    <source>
        <dbReference type="EMBL" id="PIA37533.1"/>
    </source>
</evidence>
<dbReference type="PANTHER" id="PTHR48051">
    <property type="match status" value="1"/>
</dbReference>
<dbReference type="OrthoDB" id="2187496at2759"/>
<accession>A0A2G5D208</accession>
<dbReference type="EMBL" id="KZ305047">
    <property type="protein sequence ID" value="PIA37533.1"/>
    <property type="molecule type" value="Genomic_DNA"/>
</dbReference>
<dbReference type="Pfam" id="PF00560">
    <property type="entry name" value="LRR_1"/>
    <property type="match status" value="1"/>
</dbReference>
<dbReference type="SMART" id="SM00369">
    <property type="entry name" value="LRR_TYP"/>
    <property type="match status" value="6"/>
</dbReference>
<dbReference type="Gene3D" id="3.10.20.90">
    <property type="entry name" value="Phosphatidylinositol 3-kinase Catalytic Subunit, Chain A, domain 1"/>
    <property type="match status" value="1"/>
</dbReference>
<dbReference type="InterPro" id="IPR001611">
    <property type="entry name" value="Leu-rich_rpt"/>
</dbReference>
<proteinExistence type="predicted"/>
<dbReference type="GO" id="GO:0005737">
    <property type="term" value="C:cytoplasm"/>
    <property type="evidence" value="ECO:0007669"/>
    <property type="project" value="TreeGrafter"/>
</dbReference>
<evidence type="ECO:0000256" key="1">
    <source>
        <dbReference type="ARBA" id="ARBA00022614"/>
    </source>
</evidence>
<organism evidence="5 6">
    <name type="scientific">Aquilegia coerulea</name>
    <name type="common">Rocky mountain columbine</name>
    <dbReference type="NCBI Taxonomy" id="218851"/>
    <lineage>
        <taxon>Eukaryota</taxon>
        <taxon>Viridiplantae</taxon>
        <taxon>Streptophyta</taxon>
        <taxon>Embryophyta</taxon>
        <taxon>Tracheophyta</taxon>
        <taxon>Spermatophyta</taxon>
        <taxon>Magnoliopsida</taxon>
        <taxon>Ranunculales</taxon>
        <taxon>Ranunculaceae</taxon>
        <taxon>Thalictroideae</taxon>
        <taxon>Aquilegia</taxon>
    </lineage>
</organism>
<dbReference type="SUPFAM" id="SSF52058">
    <property type="entry name" value="L domain-like"/>
    <property type="match status" value="1"/>
</dbReference>
<dbReference type="InterPro" id="IPR000626">
    <property type="entry name" value="Ubiquitin-like_dom"/>
</dbReference>
<keyword evidence="2" id="KW-0677">Repeat</keyword>
<dbReference type="InterPro" id="IPR032675">
    <property type="entry name" value="LRR_dom_sf"/>
</dbReference>
<evidence type="ECO:0000256" key="3">
    <source>
        <dbReference type="SAM" id="MobiDB-lite"/>
    </source>
</evidence>